<evidence type="ECO:0000313" key="1">
    <source>
        <dbReference type="EMBL" id="SPP89601.1"/>
    </source>
</evidence>
<reference evidence="2" key="1">
    <citation type="submission" date="2018-01" db="EMBL/GenBank/DDBJ databases">
        <authorList>
            <person name="Alioto T."/>
            <person name="Alioto T."/>
        </authorList>
    </citation>
    <scope>NUCLEOTIDE SEQUENCE [LARGE SCALE GENOMIC DNA]</scope>
</reference>
<sequence length="71" mass="8170">MDAQQLQRYYIAQMQQPQPQLGANMFVQPWYICQQQQCQSYGYCYGMQMQMPPNGVVPQTYSGPPTTASLQ</sequence>
<accession>A0A3B0KW23</accession>
<keyword evidence="2" id="KW-1185">Reference proteome</keyword>
<dbReference type="EMBL" id="OUUW01000024">
    <property type="protein sequence ID" value="SPP89601.1"/>
    <property type="molecule type" value="Genomic_DNA"/>
</dbReference>
<name>A0A3B0KW23_DROGU</name>
<gene>
    <name evidence="1" type="ORF">DGUA_6G020838</name>
</gene>
<dbReference type="OrthoDB" id="10561526at2759"/>
<dbReference type="AlphaFoldDB" id="A0A3B0KW23"/>
<dbReference type="Proteomes" id="UP000268350">
    <property type="component" value="Unassembled WGS sequence"/>
</dbReference>
<feature type="non-terminal residue" evidence="1">
    <location>
        <position position="71"/>
    </location>
</feature>
<protein>
    <submittedName>
        <fullName evidence="1">Uncharacterized protein</fullName>
    </submittedName>
</protein>
<organism evidence="1 2">
    <name type="scientific">Drosophila guanche</name>
    <name type="common">Fruit fly</name>
    <dbReference type="NCBI Taxonomy" id="7266"/>
    <lineage>
        <taxon>Eukaryota</taxon>
        <taxon>Metazoa</taxon>
        <taxon>Ecdysozoa</taxon>
        <taxon>Arthropoda</taxon>
        <taxon>Hexapoda</taxon>
        <taxon>Insecta</taxon>
        <taxon>Pterygota</taxon>
        <taxon>Neoptera</taxon>
        <taxon>Endopterygota</taxon>
        <taxon>Diptera</taxon>
        <taxon>Brachycera</taxon>
        <taxon>Muscomorpha</taxon>
        <taxon>Ephydroidea</taxon>
        <taxon>Drosophilidae</taxon>
        <taxon>Drosophila</taxon>
        <taxon>Sophophora</taxon>
    </lineage>
</organism>
<proteinExistence type="predicted"/>
<evidence type="ECO:0000313" key="2">
    <source>
        <dbReference type="Proteomes" id="UP000268350"/>
    </source>
</evidence>